<evidence type="ECO:0000259" key="3">
    <source>
        <dbReference type="Pfam" id="PF00326"/>
    </source>
</evidence>
<dbReference type="SUPFAM" id="SSF53474">
    <property type="entry name" value="alpha/beta-Hydrolases"/>
    <property type="match status" value="1"/>
</dbReference>
<dbReference type="RefSeq" id="WP_028068330.1">
    <property type="nucleotide sequence ID" value="NZ_JBEOQA010000002.1"/>
</dbReference>
<keyword evidence="1" id="KW-0378">Hydrolase</keyword>
<reference evidence="4 7" key="2">
    <citation type="submission" date="2024-06" db="EMBL/GenBank/DDBJ databases">
        <title>Soil Sphingobacterium thalpophilum.</title>
        <authorList>
            <person name="Yang J."/>
            <person name="Li J."/>
        </authorList>
    </citation>
    <scope>NUCLEOTIDE SEQUENCE [LARGE SCALE GENOMIC DNA]</scope>
    <source>
        <strain evidence="4 7">22g91tb</strain>
    </source>
</reference>
<dbReference type="PANTHER" id="PTHR42776">
    <property type="entry name" value="SERINE PEPTIDASE S9 FAMILY MEMBER"/>
    <property type="match status" value="1"/>
</dbReference>
<dbReference type="InterPro" id="IPR011042">
    <property type="entry name" value="6-blade_b-propeller_TolB-like"/>
</dbReference>
<dbReference type="Pfam" id="PF00326">
    <property type="entry name" value="Peptidase_S9"/>
    <property type="match status" value="1"/>
</dbReference>
<dbReference type="GO" id="GO:0004252">
    <property type="term" value="F:serine-type endopeptidase activity"/>
    <property type="evidence" value="ECO:0007669"/>
    <property type="project" value="TreeGrafter"/>
</dbReference>
<name>A0A4U9W470_9SPHI</name>
<accession>A0A4U9W470</accession>
<dbReference type="Proteomes" id="UP000308196">
    <property type="component" value="Chromosome"/>
</dbReference>
<keyword evidence="7" id="KW-1185">Reference proteome</keyword>
<dbReference type="InterPro" id="IPR029058">
    <property type="entry name" value="AB_hydrolase_fold"/>
</dbReference>
<keyword evidence="2" id="KW-0732">Signal</keyword>
<dbReference type="KEGG" id="stha:NCTC11429_04840"/>
<evidence type="ECO:0000313" key="7">
    <source>
        <dbReference type="Proteomes" id="UP001566204"/>
    </source>
</evidence>
<evidence type="ECO:0000256" key="2">
    <source>
        <dbReference type="SAM" id="SignalP"/>
    </source>
</evidence>
<dbReference type="EMBL" id="JBEOQB010000002">
    <property type="protein sequence ID" value="MEZ0451242.1"/>
    <property type="molecule type" value="Genomic_DNA"/>
</dbReference>
<dbReference type="PANTHER" id="PTHR42776:SF4">
    <property type="entry name" value="ACYLAMINO-ACID-RELEASING ENZYME"/>
    <property type="match status" value="1"/>
</dbReference>
<feature type="domain" description="Peptidase S9 prolyl oligopeptidase catalytic" evidence="3">
    <location>
        <begin position="751"/>
        <end position="919"/>
    </location>
</feature>
<dbReference type="Gene3D" id="2.120.10.30">
    <property type="entry name" value="TolB, C-terminal domain"/>
    <property type="match status" value="2"/>
</dbReference>
<dbReference type="Gene3D" id="3.40.50.1820">
    <property type="entry name" value="alpha/beta hydrolase"/>
    <property type="match status" value="1"/>
</dbReference>
<dbReference type="EMBL" id="LR590484">
    <property type="protein sequence ID" value="VTR53503.1"/>
    <property type="molecule type" value="Genomic_DNA"/>
</dbReference>
<dbReference type="SUPFAM" id="SSF82171">
    <property type="entry name" value="DPP6 N-terminal domain-like"/>
    <property type="match status" value="1"/>
</dbReference>
<reference evidence="5 6" key="1">
    <citation type="submission" date="2019-05" db="EMBL/GenBank/DDBJ databases">
        <authorList>
            <consortium name="Pathogen Informatics"/>
        </authorList>
    </citation>
    <scope>NUCLEOTIDE SEQUENCE [LARGE SCALE GENOMIC DNA]</scope>
    <source>
        <strain evidence="5 6">NCTC11429</strain>
    </source>
</reference>
<sequence>MNKRNICISFCFLAALTVQAQKKPLDHTVYDSWQSISSPYISKSGKFVLFQVMPQEGDNQLFLKTKDNKELIQIPRGYNAKLNDTENHLISLIKPPFAAIREAKIKKKKADEFPKDSLAIYDLTNASLIKFAAVKSYKIAEKNNNFVSFLFDKETGDKTFSAKNTVDSDQTKKQNNDKKKKTVATLTVYNLVSGDSLQFSSVDQYAWNKDGTKLVFSKKTDVKDSLSKESGVYLYDVASKNLKKISNGRGEYKNFSFDEAGNQLAYLGDLSKEKALVKNYNLYYYSASAGVDTAQYLVTKNSSGMPANWAVSGDGDIRFSKNGEKLFFGIAPVPRVKDTTLVEFEHAKVDVWSWQDDYLQPMQLVNLKKDLSRNFLAVIYPKNSRSVIPLTDETFNSTSLTHDGNAEYMLARTDFGKRIESQWKGGTRDDIYLVSTKTGQRELILSNFSGYATLSPDAKYIVYFDRDKGTWNSYQISSKRKFVLTEGIPAAFADEENDMPTQAESYGMAAWTPDYKGVYLNSHYDIWFFELDGSKKSILTNGYGAASRTTLRYLPLQREEERDQPLILDYKKGGLLTAFDNKTKEAGFYQFKGQHNDPKNLLVEAKTFRNISASADLQTILYSKEDYANSPNLYTNTIKLNNELQLSDINRQQASYNWGTAELVHWTTPAGHQAEGILYKPENFNPAKKYPVIAYFYEKLSDGLYTYQPPAPTPSRLNIPYFVSNEYLVFAPNISYETGYPGKSAEEYVNSGMRHLAQNPWVDSTKMGIQGQSWGGYQVAHLITRTNMYAAAWAGAPVVNMTSAYGGIRWQSGMSRQFQYEHTQSRIGKTLWEAPELYIENSPLFHLNKVNTPVVIMANDNDGAVPWYQGIEMFTALRRLNKPVWMLNYNGDEHNLMQRQNRKDIQIREQQFFDHYLKGAPAPNWLKKGIPATLKGIDWGLDYK</sequence>
<proteinExistence type="predicted"/>
<feature type="signal peptide" evidence="2">
    <location>
        <begin position="1"/>
        <end position="20"/>
    </location>
</feature>
<dbReference type="GeneID" id="78465407"/>
<dbReference type="GO" id="GO:0006508">
    <property type="term" value="P:proteolysis"/>
    <property type="evidence" value="ECO:0007669"/>
    <property type="project" value="InterPro"/>
</dbReference>
<dbReference type="AlphaFoldDB" id="A0A4U9W470"/>
<dbReference type="InterPro" id="IPR001375">
    <property type="entry name" value="Peptidase_S9_cat"/>
</dbReference>
<evidence type="ECO:0000313" key="6">
    <source>
        <dbReference type="Proteomes" id="UP000308196"/>
    </source>
</evidence>
<gene>
    <name evidence="4" type="ORF">ABTW24_06525</name>
    <name evidence="5" type="ORF">NCTC11429_04840</name>
</gene>
<evidence type="ECO:0000313" key="5">
    <source>
        <dbReference type="EMBL" id="VTR53503.1"/>
    </source>
</evidence>
<organism evidence="5 6">
    <name type="scientific">Sphingobacterium thalpophilum</name>
    <dbReference type="NCBI Taxonomy" id="259"/>
    <lineage>
        <taxon>Bacteria</taxon>
        <taxon>Pseudomonadati</taxon>
        <taxon>Bacteroidota</taxon>
        <taxon>Sphingobacteriia</taxon>
        <taxon>Sphingobacteriales</taxon>
        <taxon>Sphingobacteriaceae</taxon>
        <taxon>Sphingobacterium</taxon>
    </lineage>
</organism>
<feature type="chain" id="PRO_5020336442" evidence="2">
    <location>
        <begin position="21"/>
        <end position="944"/>
    </location>
</feature>
<dbReference type="STRING" id="1123265.GCA_000686625_00178"/>
<dbReference type="Proteomes" id="UP001566204">
    <property type="component" value="Unassembled WGS sequence"/>
</dbReference>
<evidence type="ECO:0000256" key="1">
    <source>
        <dbReference type="ARBA" id="ARBA00022801"/>
    </source>
</evidence>
<evidence type="ECO:0000313" key="4">
    <source>
        <dbReference type="EMBL" id="MEZ0451242.1"/>
    </source>
</evidence>
<protein>
    <submittedName>
        <fullName evidence="4 5">Prolyl oligopeptidase family</fullName>
    </submittedName>
</protein>